<dbReference type="OrthoDB" id="304515at2759"/>
<dbReference type="PANTHER" id="PTHR15664">
    <property type="entry name" value="C20ORF30 PROTEIN"/>
    <property type="match status" value="1"/>
</dbReference>
<dbReference type="EMBL" id="CAJJDN010000003">
    <property type="protein sequence ID" value="CAD8048705.1"/>
    <property type="molecule type" value="Genomic_DNA"/>
</dbReference>
<evidence type="ECO:0000256" key="1">
    <source>
        <dbReference type="ARBA" id="ARBA00004141"/>
    </source>
</evidence>
<evidence type="ECO:0000313" key="20">
    <source>
        <dbReference type="EMBL" id="CAD8048705.1"/>
    </source>
</evidence>
<organism evidence="20 21">
    <name type="scientific">Paramecium sonneborni</name>
    <dbReference type="NCBI Taxonomy" id="65129"/>
    <lineage>
        <taxon>Eukaryota</taxon>
        <taxon>Sar</taxon>
        <taxon>Alveolata</taxon>
        <taxon>Ciliophora</taxon>
        <taxon>Intramacronucleata</taxon>
        <taxon>Oligohymenophorea</taxon>
        <taxon>Peniculida</taxon>
        <taxon>Parameciidae</taxon>
        <taxon>Paramecium</taxon>
    </lineage>
</organism>
<evidence type="ECO:0000256" key="4">
    <source>
        <dbReference type="ARBA" id="ARBA00004412"/>
    </source>
</evidence>
<dbReference type="GO" id="GO:0005776">
    <property type="term" value="C:autophagosome"/>
    <property type="evidence" value="ECO:0007669"/>
    <property type="project" value="UniProtKB-SubCell"/>
</dbReference>
<keyword evidence="11 19" id="KW-1133">Transmembrane helix</keyword>
<comment type="function">
    <text evidence="16">Involved in trafficking and recycling of synaptic vesicles.</text>
</comment>
<comment type="caution">
    <text evidence="20">The sequence shown here is derived from an EMBL/GenBank/DDBJ whole genome shotgun (WGS) entry which is preliminary data.</text>
</comment>
<evidence type="ECO:0000256" key="12">
    <source>
        <dbReference type="ARBA" id="ARBA00023018"/>
    </source>
</evidence>
<keyword evidence="15" id="KW-0968">Cytoplasmic vesicle</keyword>
<evidence type="ECO:0000256" key="3">
    <source>
        <dbReference type="ARBA" id="ARBA00004234"/>
    </source>
</evidence>
<feature type="transmembrane region" description="Helical" evidence="19">
    <location>
        <begin position="62"/>
        <end position="85"/>
    </location>
</feature>
<keyword evidence="10" id="KW-0967">Endosome</keyword>
<keyword evidence="21" id="KW-1185">Reference proteome</keyword>
<accession>A0A8S1JZZ0</accession>
<evidence type="ECO:0000256" key="2">
    <source>
        <dbReference type="ARBA" id="ARBA00004172"/>
    </source>
</evidence>
<evidence type="ECO:0000256" key="19">
    <source>
        <dbReference type="SAM" id="Phobius"/>
    </source>
</evidence>
<keyword evidence="9 19" id="KW-0812">Transmembrane</keyword>
<evidence type="ECO:0000256" key="11">
    <source>
        <dbReference type="ARBA" id="ARBA00022989"/>
    </source>
</evidence>
<feature type="transmembrane region" description="Helical" evidence="19">
    <location>
        <begin position="91"/>
        <end position="111"/>
    </location>
</feature>
<evidence type="ECO:0000256" key="7">
    <source>
        <dbReference type="ARBA" id="ARBA00004603"/>
    </source>
</evidence>
<comment type="similarity">
    <text evidence="8">Belongs to the TMEM134/TMEM230 family.</text>
</comment>
<feature type="compositionally biased region" description="Polar residues" evidence="18">
    <location>
        <begin position="23"/>
        <end position="47"/>
    </location>
</feature>
<evidence type="ECO:0000256" key="15">
    <source>
        <dbReference type="ARBA" id="ARBA00023329"/>
    </source>
</evidence>
<gene>
    <name evidence="20" type="ORF">PSON_ATCC_30995.1.T0030381</name>
</gene>
<keyword evidence="12" id="KW-0770">Synapse</keyword>
<evidence type="ECO:0000256" key="9">
    <source>
        <dbReference type="ARBA" id="ARBA00022692"/>
    </source>
</evidence>
<evidence type="ECO:0000256" key="14">
    <source>
        <dbReference type="ARBA" id="ARBA00023136"/>
    </source>
</evidence>
<dbReference type="PANTHER" id="PTHR15664:SF6">
    <property type="entry name" value="TRANSMEMBRANE PROTEIN 230"/>
    <property type="match status" value="1"/>
</dbReference>
<evidence type="ECO:0000256" key="8">
    <source>
        <dbReference type="ARBA" id="ARBA00007743"/>
    </source>
</evidence>
<dbReference type="GO" id="GO:0005770">
    <property type="term" value="C:late endosome"/>
    <property type="evidence" value="ECO:0007669"/>
    <property type="project" value="UniProtKB-SubCell"/>
</dbReference>
<evidence type="ECO:0000313" key="21">
    <source>
        <dbReference type="Proteomes" id="UP000692954"/>
    </source>
</evidence>
<dbReference type="GO" id="GO:0005769">
    <property type="term" value="C:early endosome"/>
    <property type="evidence" value="ECO:0007669"/>
    <property type="project" value="UniProtKB-SubCell"/>
</dbReference>
<feature type="region of interest" description="Disordered" evidence="18">
    <location>
        <begin position="1"/>
        <end position="48"/>
    </location>
</feature>
<evidence type="ECO:0000256" key="6">
    <source>
        <dbReference type="ARBA" id="ARBA00004601"/>
    </source>
</evidence>
<reference evidence="20" key="1">
    <citation type="submission" date="2021-01" db="EMBL/GenBank/DDBJ databases">
        <authorList>
            <consortium name="Genoscope - CEA"/>
            <person name="William W."/>
        </authorList>
    </citation>
    <scope>NUCLEOTIDE SEQUENCE</scope>
</reference>
<protein>
    <recommendedName>
        <fullName evidence="17">Transmembrane protein 230</fullName>
    </recommendedName>
</protein>
<dbReference type="GO" id="GO:0016020">
    <property type="term" value="C:membrane"/>
    <property type="evidence" value="ECO:0007669"/>
    <property type="project" value="UniProtKB-SubCell"/>
</dbReference>
<dbReference type="GO" id="GO:0055037">
    <property type="term" value="C:recycling endosome"/>
    <property type="evidence" value="ECO:0007669"/>
    <property type="project" value="UniProtKB-SubCell"/>
</dbReference>
<evidence type="ECO:0000256" key="10">
    <source>
        <dbReference type="ARBA" id="ARBA00022753"/>
    </source>
</evidence>
<dbReference type="GO" id="GO:0005794">
    <property type="term" value="C:Golgi apparatus"/>
    <property type="evidence" value="ECO:0007669"/>
    <property type="project" value="UniProtKB-SubCell"/>
</dbReference>
<dbReference type="InterPro" id="IPR044234">
    <property type="entry name" value="TMEM230"/>
</dbReference>
<evidence type="ECO:0000256" key="16">
    <source>
        <dbReference type="ARBA" id="ARBA00024003"/>
    </source>
</evidence>
<dbReference type="AlphaFoldDB" id="A0A8S1JZZ0"/>
<evidence type="ECO:0000256" key="13">
    <source>
        <dbReference type="ARBA" id="ARBA00023034"/>
    </source>
</evidence>
<name>A0A8S1JZZ0_9CILI</name>
<sequence>MNNKRQHKIKQFEEIEINETSKDTPSSRQQDSQSNEIDQTSNSIQNQEPDEKYDFNIIPMKVVALTIFLFLLGVVFIIFGLVFLIKNPNKFQQYISLLIVGSLMIIPGAYYSSLLIKFVKADSRSTQQKILNELPID</sequence>
<proteinExistence type="inferred from homology"/>
<evidence type="ECO:0000256" key="17">
    <source>
        <dbReference type="ARBA" id="ARBA00024088"/>
    </source>
</evidence>
<comment type="subcellular location">
    <subcellularLocation>
        <location evidence="5">Cytoplasmic vesicle</location>
        <location evidence="5">Autophagosome</location>
    </subcellularLocation>
    <subcellularLocation>
        <location evidence="3">Cytoplasmic vesicle</location>
        <location evidence="3">Secretory vesicle</location>
        <location evidence="3">Synaptic vesicle</location>
    </subcellularLocation>
    <subcellularLocation>
        <location evidence="4">Early endosome</location>
    </subcellularLocation>
    <subcellularLocation>
        <location evidence="6">Golgi apparatus</location>
        <location evidence="6">trans-Golgi network</location>
    </subcellularLocation>
    <subcellularLocation>
        <location evidence="7">Late endosome</location>
    </subcellularLocation>
    <subcellularLocation>
        <location evidence="1">Membrane</location>
        <topology evidence="1">Multi-pass membrane protein</topology>
    </subcellularLocation>
    <subcellularLocation>
        <location evidence="2">Recycling endosome</location>
    </subcellularLocation>
</comment>
<keyword evidence="14 19" id="KW-0472">Membrane</keyword>
<evidence type="ECO:0000256" key="18">
    <source>
        <dbReference type="SAM" id="MobiDB-lite"/>
    </source>
</evidence>
<dbReference type="InterPro" id="IPR008590">
    <property type="entry name" value="TMEM_230/134"/>
</dbReference>
<dbReference type="Pfam" id="PF05915">
    <property type="entry name" value="TMEM_230_134"/>
    <property type="match status" value="1"/>
</dbReference>
<evidence type="ECO:0000256" key="5">
    <source>
        <dbReference type="ARBA" id="ARBA00004419"/>
    </source>
</evidence>
<keyword evidence="13" id="KW-0333">Golgi apparatus</keyword>
<dbReference type="Proteomes" id="UP000692954">
    <property type="component" value="Unassembled WGS sequence"/>
</dbReference>